<organism evidence="2 3">
    <name type="scientific">Bradyrhizobium vignae</name>
    <dbReference type="NCBI Taxonomy" id="1549949"/>
    <lineage>
        <taxon>Bacteria</taxon>
        <taxon>Pseudomonadati</taxon>
        <taxon>Pseudomonadota</taxon>
        <taxon>Alphaproteobacteria</taxon>
        <taxon>Hyphomicrobiales</taxon>
        <taxon>Nitrobacteraceae</taxon>
        <taxon>Bradyrhizobium</taxon>
    </lineage>
</organism>
<dbReference type="InterPro" id="IPR015032">
    <property type="entry name" value="ThsB__TIR-like_domain"/>
</dbReference>
<dbReference type="RefSeq" id="WP_122401307.1">
    <property type="nucleotide sequence ID" value="NZ_LS398110.1"/>
</dbReference>
<dbReference type="AlphaFoldDB" id="A0A2U3PUB2"/>
<protein>
    <recommendedName>
        <fullName evidence="1">Thoeris protein ThsB TIR-like domain-containing protein</fullName>
    </recommendedName>
</protein>
<gene>
    <name evidence="2" type="ORF">BRAD3257_1639</name>
</gene>
<name>A0A2U3PUB2_9BRAD</name>
<dbReference type="KEGG" id="bvz:BRAD3257_1639"/>
<dbReference type="Gene3D" id="3.40.50.11200">
    <property type="match status" value="1"/>
</dbReference>
<sequence>MARTNRIFISFAMEDEWARIRLGGQAKNERTPFDFVDMSAKKPWDEAWKTQCRSRIKGCDGVIALVSNNTAGATGELWEIKTAREERVPVMGMYISQDNRPVWLPPELSGVLVVDWTWDNIKNFLDRI</sequence>
<dbReference type="Pfam" id="PF08937">
    <property type="entry name" value="ThsB_TIR"/>
    <property type="match status" value="1"/>
</dbReference>
<reference evidence="2 3" key="1">
    <citation type="submission" date="2018-03" db="EMBL/GenBank/DDBJ databases">
        <authorList>
            <person name="Gully D."/>
        </authorList>
    </citation>
    <scope>NUCLEOTIDE SEQUENCE [LARGE SCALE GENOMIC DNA]</scope>
    <source>
        <strain evidence="2">ORS3257</strain>
    </source>
</reference>
<dbReference type="EMBL" id="LS398110">
    <property type="protein sequence ID" value="SPP92761.1"/>
    <property type="molecule type" value="Genomic_DNA"/>
</dbReference>
<evidence type="ECO:0000313" key="3">
    <source>
        <dbReference type="Proteomes" id="UP000246085"/>
    </source>
</evidence>
<accession>A0A2U3PUB2</accession>
<proteinExistence type="predicted"/>
<feature type="domain" description="Thoeris protein ThsB TIR-like" evidence="1">
    <location>
        <begin position="8"/>
        <end position="99"/>
    </location>
</feature>
<dbReference type="Proteomes" id="UP000246085">
    <property type="component" value="Chromosome BRAD3257"/>
</dbReference>
<evidence type="ECO:0000259" key="1">
    <source>
        <dbReference type="Pfam" id="PF08937"/>
    </source>
</evidence>
<evidence type="ECO:0000313" key="2">
    <source>
        <dbReference type="EMBL" id="SPP92761.1"/>
    </source>
</evidence>